<sequence length="234" mass="22886">MRQQNRRAFMATPRGRRVSGQKAATTAGARRTRGAALAIDVSGGGGEPQGESLGAILGVSAQWGDPLSGRRRSNSGSSPVSPPGRPAATAAAAPSLAAELGALGDSPAGSLRSRPRSSRGTPSPFGDASGGFGLGFGASVSLAEQFAAAAKQRSGSLDRPQTADASTSTDPLPMAGDAATSDAATQGAALTACIATATDQRVGVADCGIGTALATASREVQVEPAVATVGIATS</sequence>
<proteinExistence type="predicted"/>
<keyword evidence="2" id="KW-1185">Reference proteome</keyword>
<evidence type="ECO:0000313" key="2">
    <source>
        <dbReference type="Proteomes" id="UP001140087"/>
    </source>
</evidence>
<comment type="caution">
    <text evidence="1">The sequence shown here is derived from an EMBL/GenBank/DDBJ whole genome shotgun (WGS) entry which is preliminary data.</text>
</comment>
<dbReference type="Proteomes" id="UP001140087">
    <property type="component" value="Unassembled WGS sequence"/>
</dbReference>
<gene>
    <name evidence="1" type="ORF">H4R21_007135</name>
</gene>
<accession>A0ACC1KD34</accession>
<organism evidence="1 2">
    <name type="scientific">Coemansia helicoidea</name>
    <dbReference type="NCBI Taxonomy" id="1286919"/>
    <lineage>
        <taxon>Eukaryota</taxon>
        <taxon>Fungi</taxon>
        <taxon>Fungi incertae sedis</taxon>
        <taxon>Zoopagomycota</taxon>
        <taxon>Kickxellomycotina</taxon>
        <taxon>Kickxellomycetes</taxon>
        <taxon>Kickxellales</taxon>
        <taxon>Kickxellaceae</taxon>
        <taxon>Coemansia</taxon>
    </lineage>
</organism>
<protein>
    <submittedName>
        <fullName evidence="1">Uncharacterized protein</fullName>
    </submittedName>
</protein>
<reference evidence="1" key="1">
    <citation type="submission" date="2022-07" db="EMBL/GenBank/DDBJ databases">
        <title>Phylogenomic reconstructions and comparative analyses of Kickxellomycotina fungi.</title>
        <authorList>
            <person name="Reynolds N.K."/>
            <person name="Stajich J.E."/>
            <person name="Barry K."/>
            <person name="Grigoriev I.V."/>
            <person name="Crous P."/>
            <person name="Smith M.E."/>
        </authorList>
    </citation>
    <scope>NUCLEOTIDE SEQUENCE</scope>
    <source>
        <strain evidence="1">BCRC 34780</strain>
    </source>
</reference>
<dbReference type="EMBL" id="JANBUN010004230">
    <property type="protein sequence ID" value="KAJ2787090.1"/>
    <property type="molecule type" value="Genomic_DNA"/>
</dbReference>
<name>A0ACC1KD34_9FUNG</name>
<feature type="non-terminal residue" evidence="1">
    <location>
        <position position="234"/>
    </location>
</feature>
<evidence type="ECO:0000313" key="1">
    <source>
        <dbReference type="EMBL" id="KAJ2787090.1"/>
    </source>
</evidence>